<dbReference type="InterPro" id="IPR004274">
    <property type="entry name" value="FCP1_dom"/>
</dbReference>
<dbReference type="InterPro" id="IPR011943">
    <property type="entry name" value="HAD-SF_hydro_IIID"/>
</dbReference>
<dbReference type="InterPro" id="IPR029071">
    <property type="entry name" value="Ubiquitin-like_domsf"/>
</dbReference>
<evidence type="ECO:0000256" key="1">
    <source>
        <dbReference type="ARBA" id="ARBA00001946"/>
    </source>
</evidence>
<dbReference type="Pfam" id="PF03031">
    <property type="entry name" value="NIF"/>
    <property type="match status" value="1"/>
</dbReference>
<dbReference type="Pfam" id="PF00240">
    <property type="entry name" value="ubiquitin"/>
    <property type="match status" value="1"/>
</dbReference>
<evidence type="ECO:0000256" key="5">
    <source>
        <dbReference type="ARBA" id="ARBA00022723"/>
    </source>
</evidence>
<dbReference type="PANTHER" id="PTHR48493:SF1">
    <property type="entry name" value="UBIQUITIN-LIKE DOMAIN-CONTAINING CTD PHOSPHATASE 1"/>
    <property type="match status" value="1"/>
</dbReference>
<name>A0A1I8FY38_9PLAT</name>
<dbReference type="PANTHER" id="PTHR48493">
    <property type="entry name" value="UBIQUITIN-LIKE DOMAIN-CONTAINING CTD PHOSPHATASE 1"/>
    <property type="match status" value="1"/>
</dbReference>
<keyword evidence="8" id="KW-0904">Protein phosphatase</keyword>
<dbReference type="NCBIfam" id="TIGR02245">
    <property type="entry name" value="HAD_IIID1"/>
    <property type="match status" value="1"/>
</dbReference>
<dbReference type="InterPro" id="IPR016035">
    <property type="entry name" value="Acyl_Trfase/lysoPLipase"/>
</dbReference>
<dbReference type="GO" id="GO:0004722">
    <property type="term" value="F:protein serine/threonine phosphatase activity"/>
    <property type="evidence" value="ECO:0007669"/>
    <property type="project" value="UniProtKB-EC"/>
</dbReference>
<dbReference type="SMART" id="SM00213">
    <property type="entry name" value="UBQ"/>
    <property type="match status" value="1"/>
</dbReference>
<evidence type="ECO:0000256" key="10">
    <source>
        <dbReference type="ARBA" id="ARBA00032039"/>
    </source>
</evidence>
<evidence type="ECO:0000259" key="14">
    <source>
        <dbReference type="PROSITE" id="PS50053"/>
    </source>
</evidence>
<dbReference type="InterPro" id="IPR023214">
    <property type="entry name" value="HAD_sf"/>
</dbReference>
<dbReference type="Gene3D" id="3.10.20.90">
    <property type="entry name" value="Phosphatidylinositol 3-kinase Catalytic Subunit, Chain A, domain 1"/>
    <property type="match status" value="1"/>
</dbReference>
<dbReference type="InterPro" id="IPR000626">
    <property type="entry name" value="Ubiquitin-like_dom"/>
</dbReference>
<proteinExistence type="predicted"/>
<reference evidence="17" key="1">
    <citation type="submission" date="2016-11" db="UniProtKB">
        <authorList>
            <consortium name="WormBaseParasite"/>
        </authorList>
    </citation>
    <scope>IDENTIFICATION</scope>
</reference>
<evidence type="ECO:0000256" key="6">
    <source>
        <dbReference type="ARBA" id="ARBA00022801"/>
    </source>
</evidence>
<dbReference type="Pfam" id="PF00698">
    <property type="entry name" value="Acyl_transf_1"/>
    <property type="match status" value="1"/>
</dbReference>
<feature type="region of interest" description="Disordered" evidence="13">
    <location>
        <begin position="686"/>
        <end position="707"/>
    </location>
</feature>
<keyword evidence="16" id="KW-1185">Reference proteome</keyword>
<dbReference type="InterPro" id="IPR051658">
    <property type="entry name" value="UBLCP1"/>
</dbReference>
<dbReference type="PROSITE" id="PS50053">
    <property type="entry name" value="UBIQUITIN_2"/>
    <property type="match status" value="1"/>
</dbReference>
<evidence type="ECO:0000256" key="8">
    <source>
        <dbReference type="ARBA" id="ARBA00022912"/>
    </source>
</evidence>
<dbReference type="SMART" id="SM00827">
    <property type="entry name" value="PKS_AT"/>
    <property type="match status" value="1"/>
</dbReference>
<dbReference type="SUPFAM" id="SSF54236">
    <property type="entry name" value="Ubiquitin-like"/>
    <property type="match status" value="1"/>
</dbReference>
<feature type="domain" description="Ubiquitin-like" evidence="14">
    <location>
        <begin position="372"/>
        <end position="443"/>
    </location>
</feature>
<evidence type="ECO:0000256" key="4">
    <source>
        <dbReference type="ARBA" id="ARBA00014187"/>
    </source>
</evidence>
<accession>A0A1I8FY38</accession>
<keyword evidence="9" id="KW-0539">Nucleus</keyword>
<protein>
    <recommendedName>
        <fullName evidence="4">Ubiquitin-like domain-containing CTD phosphatase 1</fullName>
        <ecNumber evidence="3">3.1.3.16</ecNumber>
    </recommendedName>
    <alternativeName>
        <fullName evidence="10">Nuclear proteasome inhibitor UBLCP1</fullName>
    </alternativeName>
</protein>
<evidence type="ECO:0000256" key="13">
    <source>
        <dbReference type="SAM" id="MobiDB-lite"/>
    </source>
</evidence>
<evidence type="ECO:0000256" key="9">
    <source>
        <dbReference type="ARBA" id="ARBA00023242"/>
    </source>
</evidence>
<evidence type="ECO:0000256" key="2">
    <source>
        <dbReference type="ARBA" id="ARBA00004123"/>
    </source>
</evidence>
<dbReference type="GO" id="GO:0005634">
    <property type="term" value="C:nucleus"/>
    <property type="evidence" value="ECO:0007669"/>
    <property type="project" value="UniProtKB-SubCell"/>
</dbReference>
<dbReference type="SUPFAM" id="SSF56784">
    <property type="entry name" value="HAD-like"/>
    <property type="match status" value="1"/>
</dbReference>
<evidence type="ECO:0000256" key="3">
    <source>
        <dbReference type="ARBA" id="ARBA00013081"/>
    </source>
</evidence>
<dbReference type="SMART" id="SM00577">
    <property type="entry name" value="CPDc"/>
    <property type="match status" value="1"/>
</dbReference>
<dbReference type="Gene3D" id="3.40.50.1000">
    <property type="entry name" value="HAD superfamily/HAD-like"/>
    <property type="match status" value="1"/>
</dbReference>
<evidence type="ECO:0000256" key="11">
    <source>
        <dbReference type="ARBA" id="ARBA00047761"/>
    </source>
</evidence>
<comment type="cofactor">
    <cofactor evidence="1">
        <name>Mg(2+)</name>
        <dbReference type="ChEBI" id="CHEBI:18420"/>
    </cofactor>
</comment>
<evidence type="ECO:0000256" key="7">
    <source>
        <dbReference type="ARBA" id="ARBA00022842"/>
    </source>
</evidence>
<feature type="domain" description="FCP1 homology" evidence="15">
    <location>
        <begin position="502"/>
        <end position="663"/>
    </location>
</feature>
<organism evidence="16 17">
    <name type="scientific">Macrostomum lignano</name>
    <dbReference type="NCBI Taxonomy" id="282301"/>
    <lineage>
        <taxon>Eukaryota</taxon>
        <taxon>Metazoa</taxon>
        <taxon>Spiralia</taxon>
        <taxon>Lophotrochozoa</taxon>
        <taxon>Platyhelminthes</taxon>
        <taxon>Rhabditophora</taxon>
        <taxon>Macrostomorpha</taxon>
        <taxon>Macrostomida</taxon>
        <taxon>Macrostomidae</taxon>
        <taxon>Macrostomum</taxon>
    </lineage>
</organism>
<dbReference type="Proteomes" id="UP000095280">
    <property type="component" value="Unplaced"/>
</dbReference>
<dbReference type="InterPro" id="IPR014043">
    <property type="entry name" value="Acyl_transferase_dom"/>
</dbReference>
<evidence type="ECO:0000256" key="12">
    <source>
        <dbReference type="ARBA" id="ARBA00048336"/>
    </source>
</evidence>
<dbReference type="SUPFAM" id="SSF52151">
    <property type="entry name" value="FabD/lysophospholipase-like"/>
    <property type="match status" value="1"/>
</dbReference>
<dbReference type="PROSITE" id="PS50969">
    <property type="entry name" value="FCP1"/>
    <property type="match status" value="1"/>
</dbReference>
<sequence>CRFPGIFNSTKRCLATETSVPSNDSSSAEAKPTGPQYEAHTDFVYRGPEGVDPADTSYILFPGQASQFVGMGSKLLQFPRTKEVFEHASEVLKYDLLKLCLSGPERKLALTQFSQPAIFVTSMAALLALEELHPDAVPRCIGTAGFSVGEFAAYTFAGTFTFEEGLRLVQVRAQAMQSVSDQIPGGMTTCLLTADADIGKAMKAARDHCQTKHAMIRPVCNVASHLYARCVVLAGHREAMQYIQQHHKDFGIASCKPLEIVTSLTRRRSDTPQPNVYEVGPGQQLGYILQKINNKAYAKYANVPVGHFGLIVLQAFESGSGKGTGMPPRMPCTTDLTAVDASRIGSTSHCILEFALPVQSDMAAAASEPAIIAFSVKYSGKEIQINSLSSDSSLAQLQSLLYEATRVAPDNMKLLGLKGKNLSDSLAKLSELGVKSGSKLMLIGTPDAEIKQVTEEKHESVEFLEDNEAYCDGEVKLEHRPEYLDKIERRIREYKITELQAPRAGKKLLVLDIDYTFFDHKSVGSHIDELTRPYIHHLLTVAYPHYDIAIWSATSMKWIYSKLGEMRLFASEMFKISLLVDSLACISVYCEEDEANVNVKPLAVIWGQYPQYSASNTIMIDDIRRNFAMNPQSGLRIRPFRQAHQHRQHDRELIRIAEYLEAIADVEDFRELDHRRWEKYAAKRAKKRAKLEQKQGDSANPDSAGPA</sequence>
<comment type="subcellular location">
    <subcellularLocation>
        <location evidence="2">Nucleus</location>
    </subcellularLocation>
</comment>
<keyword evidence="7" id="KW-0460">Magnesium</keyword>
<comment type="catalytic activity">
    <reaction evidence="11">
        <text>O-phospho-L-seryl-[protein] + H2O = L-seryl-[protein] + phosphate</text>
        <dbReference type="Rhea" id="RHEA:20629"/>
        <dbReference type="Rhea" id="RHEA-COMP:9863"/>
        <dbReference type="Rhea" id="RHEA-COMP:11604"/>
        <dbReference type="ChEBI" id="CHEBI:15377"/>
        <dbReference type="ChEBI" id="CHEBI:29999"/>
        <dbReference type="ChEBI" id="CHEBI:43474"/>
        <dbReference type="ChEBI" id="CHEBI:83421"/>
        <dbReference type="EC" id="3.1.3.16"/>
    </reaction>
</comment>
<dbReference type="InterPro" id="IPR001227">
    <property type="entry name" value="Ac_transferase_dom_sf"/>
</dbReference>
<dbReference type="GO" id="GO:0046872">
    <property type="term" value="F:metal ion binding"/>
    <property type="evidence" value="ECO:0007669"/>
    <property type="project" value="UniProtKB-KW"/>
</dbReference>
<dbReference type="GO" id="GO:0016740">
    <property type="term" value="F:transferase activity"/>
    <property type="evidence" value="ECO:0007669"/>
    <property type="project" value="InterPro"/>
</dbReference>
<dbReference type="Gene3D" id="3.40.366.10">
    <property type="entry name" value="Malonyl-Coenzyme A Acyl Carrier Protein, domain 2"/>
    <property type="match status" value="1"/>
</dbReference>
<dbReference type="Gene3D" id="3.30.70.250">
    <property type="entry name" value="Malonyl-CoA ACP transacylase, ACP-binding"/>
    <property type="match status" value="1"/>
</dbReference>
<evidence type="ECO:0000313" key="17">
    <source>
        <dbReference type="WBParaSite" id="maker-uti_cns_0000244-snap-gene-0.12-mRNA-1"/>
    </source>
</evidence>
<dbReference type="WBParaSite" id="maker-uti_cns_0000244-snap-gene-0.12-mRNA-1">
    <property type="protein sequence ID" value="maker-uti_cns_0000244-snap-gene-0.12-mRNA-1"/>
    <property type="gene ID" value="maker-uti_cns_0000244-snap-gene-0.12"/>
</dbReference>
<comment type="catalytic activity">
    <reaction evidence="12">
        <text>O-phospho-L-threonyl-[protein] + H2O = L-threonyl-[protein] + phosphate</text>
        <dbReference type="Rhea" id="RHEA:47004"/>
        <dbReference type="Rhea" id="RHEA-COMP:11060"/>
        <dbReference type="Rhea" id="RHEA-COMP:11605"/>
        <dbReference type="ChEBI" id="CHEBI:15377"/>
        <dbReference type="ChEBI" id="CHEBI:30013"/>
        <dbReference type="ChEBI" id="CHEBI:43474"/>
        <dbReference type="ChEBI" id="CHEBI:61977"/>
        <dbReference type="EC" id="3.1.3.16"/>
    </reaction>
</comment>
<dbReference type="AlphaFoldDB" id="A0A1I8FY38"/>
<evidence type="ECO:0000313" key="16">
    <source>
        <dbReference type="Proteomes" id="UP000095280"/>
    </source>
</evidence>
<dbReference type="EC" id="3.1.3.16" evidence="3"/>
<dbReference type="GO" id="GO:0090364">
    <property type="term" value="P:regulation of proteasome assembly"/>
    <property type="evidence" value="ECO:0007669"/>
    <property type="project" value="InterPro"/>
</dbReference>
<dbReference type="InterPro" id="IPR036412">
    <property type="entry name" value="HAD-like_sf"/>
</dbReference>
<keyword evidence="5" id="KW-0479">Metal-binding</keyword>
<evidence type="ECO:0000259" key="15">
    <source>
        <dbReference type="PROSITE" id="PS50969"/>
    </source>
</evidence>
<keyword evidence="6" id="KW-0378">Hydrolase</keyword>